<dbReference type="Pfam" id="PF07969">
    <property type="entry name" value="Amidohydro_3"/>
    <property type="match status" value="1"/>
</dbReference>
<protein>
    <recommendedName>
        <fullName evidence="2">Amidohydrolase 3 domain-containing protein</fullName>
    </recommendedName>
</protein>
<dbReference type="AlphaFoldDB" id="A0A7R9XPD3"/>
<feature type="region of interest" description="Disordered" evidence="1">
    <location>
        <begin position="88"/>
        <end position="115"/>
    </location>
</feature>
<feature type="domain" description="Amidohydrolase 3" evidence="2">
    <location>
        <begin position="284"/>
        <end position="483"/>
    </location>
</feature>
<proteinExistence type="predicted"/>
<evidence type="ECO:0000313" key="3">
    <source>
        <dbReference type="EMBL" id="CAD8220252.1"/>
    </source>
</evidence>
<dbReference type="CDD" id="cd01293">
    <property type="entry name" value="Bact_CD"/>
    <property type="match status" value="1"/>
</dbReference>
<sequence>MTADDRGWCAYPSEAKRDPASTLDLPRGEDDGNAASRASRVAMTRVKVPRACCEFDEDATDGGEADEDGLTEVDVTIDVDRGMIEGVRESTSTRTRTVGEEETADYAESDEDEDGRRGLRVAMGGRMCLPTFVDIHTHIDKAHTCERSRNLNGTLAGADAACANDFQHWTLEDAKRRMGFAIQCAYAYGTSAMRTHLMSGEERQSKIAWEAFGKLREEWRGKVELQGVSLSVLSFFRDETKARALARMVKSYGGILGAAVSCSDAGGTPLDVHTTCGADMPKLLDVIFSLAKEYNLDVDFHCDENGNESSKGLLHISEAVIRNSFKGSVVCGHCCSLAVQPKEQAKRIIDAAREAGVTVVSLPIVNQWLQNRDPTNEATPTRRGVTRVKELARAGVPVCLSSDNTRDQFFQYGDCDMLEVFRSSVCIAHLDRPFGSWPLALAANPSRAMQLGEKSGMIAPGAKANFVLFRARNYSELFSRSQHDRVVIRDGVRIATALPDYEELD</sequence>
<dbReference type="InterPro" id="IPR052349">
    <property type="entry name" value="Metallo-hydrolase_Enzymes"/>
</dbReference>
<dbReference type="InterPro" id="IPR032466">
    <property type="entry name" value="Metal_Hydrolase"/>
</dbReference>
<dbReference type="InterPro" id="IPR011059">
    <property type="entry name" value="Metal-dep_hydrolase_composite"/>
</dbReference>
<feature type="compositionally biased region" description="Acidic residues" evidence="1">
    <location>
        <begin position="100"/>
        <end position="113"/>
    </location>
</feature>
<dbReference type="SUPFAM" id="SSF51556">
    <property type="entry name" value="Metallo-dependent hydrolases"/>
    <property type="match status" value="1"/>
</dbReference>
<dbReference type="PANTHER" id="PTHR32027">
    <property type="entry name" value="CYTOSINE DEAMINASE"/>
    <property type="match status" value="1"/>
</dbReference>
<evidence type="ECO:0000256" key="1">
    <source>
        <dbReference type="SAM" id="MobiDB-lite"/>
    </source>
</evidence>
<dbReference type="NCBIfam" id="NF005759">
    <property type="entry name" value="PRK07583.1"/>
    <property type="match status" value="1"/>
</dbReference>
<dbReference type="Gene3D" id="3.20.20.140">
    <property type="entry name" value="Metal-dependent hydrolases"/>
    <property type="match status" value="1"/>
</dbReference>
<dbReference type="InterPro" id="IPR013108">
    <property type="entry name" value="Amidohydro_3"/>
</dbReference>
<organism evidence="3">
    <name type="scientific">Ostreococcus sp. 'lucimarinus'</name>
    <dbReference type="NCBI Taxonomy" id="242159"/>
    <lineage>
        <taxon>Eukaryota</taxon>
        <taxon>Viridiplantae</taxon>
        <taxon>Chlorophyta</taxon>
        <taxon>Mamiellophyceae</taxon>
        <taxon>Mamiellales</taxon>
        <taxon>Bathycoccaceae</taxon>
        <taxon>Ostreococcus</taxon>
    </lineage>
</organism>
<feature type="region of interest" description="Disordered" evidence="1">
    <location>
        <begin position="1"/>
        <end position="41"/>
    </location>
</feature>
<evidence type="ECO:0000259" key="2">
    <source>
        <dbReference type="Pfam" id="PF07969"/>
    </source>
</evidence>
<dbReference type="PANTHER" id="PTHR32027:SF0">
    <property type="entry name" value="CYTOSINE DEAMINASE"/>
    <property type="match status" value="1"/>
</dbReference>
<accession>A0A7R9XPD3</accession>
<gene>
    <name evidence="3" type="ORF">OLUC0939_LOCUS971</name>
</gene>
<dbReference type="GO" id="GO:0035888">
    <property type="term" value="F:isoguanine deaminase activity"/>
    <property type="evidence" value="ECO:0007669"/>
    <property type="project" value="TreeGrafter"/>
</dbReference>
<reference evidence="3" key="1">
    <citation type="submission" date="2021-01" db="EMBL/GenBank/DDBJ databases">
        <authorList>
            <person name="Corre E."/>
            <person name="Pelletier E."/>
            <person name="Niang G."/>
            <person name="Scheremetjew M."/>
            <person name="Finn R."/>
            <person name="Kale V."/>
            <person name="Holt S."/>
            <person name="Cochrane G."/>
            <person name="Meng A."/>
            <person name="Brown T."/>
            <person name="Cohen L."/>
        </authorList>
    </citation>
    <scope>NUCLEOTIDE SEQUENCE</scope>
    <source>
        <strain evidence="3">Clade-A-BCC118000</strain>
    </source>
</reference>
<dbReference type="GO" id="GO:0004131">
    <property type="term" value="F:cytosine deaminase activity"/>
    <property type="evidence" value="ECO:0007669"/>
    <property type="project" value="TreeGrafter"/>
</dbReference>
<name>A0A7R9XPD3_9CHLO</name>
<dbReference type="Gene3D" id="2.30.40.10">
    <property type="entry name" value="Urease, subunit C, domain 1"/>
    <property type="match status" value="1"/>
</dbReference>
<dbReference type="EMBL" id="HBDX01001108">
    <property type="protein sequence ID" value="CAD8220252.1"/>
    <property type="molecule type" value="Transcribed_RNA"/>
</dbReference>
<dbReference type="GO" id="GO:0006209">
    <property type="term" value="P:cytosine catabolic process"/>
    <property type="evidence" value="ECO:0007669"/>
    <property type="project" value="TreeGrafter"/>
</dbReference>